<dbReference type="Pfam" id="PF17245">
    <property type="entry name" value="CDC24_OB2"/>
    <property type="match status" value="1"/>
</dbReference>
<evidence type="ECO:0000259" key="1">
    <source>
        <dbReference type="Pfam" id="PF17244"/>
    </source>
</evidence>
<feature type="domain" description="Cell division control protein 24 OB" evidence="2">
    <location>
        <begin position="139"/>
        <end position="291"/>
    </location>
</feature>
<dbReference type="Pfam" id="PF17246">
    <property type="entry name" value="CDC24_OB1"/>
    <property type="match status" value="1"/>
</dbReference>
<dbReference type="PANTHER" id="PTHR36033">
    <property type="entry name" value="NUCLEIC ACID-BINDING PROTEINS SUPERFAMILY"/>
    <property type="match status" value="1"/>
</dbReference>
<evidence type="ECO:0000313" key="4">
    <source>
        <dbReference type="EMBL" id="CEG47020.1"/>
    </source>
</evidence>
<dbReference type="OrthoDB" id="10265890at2759"/>
<reference evidence="5" key="1">
    <citation type="submission" date="2014-09" db="EMBL/GenBank/DDBJ databases">
        <authorList>
            <person name="Sharma Rahul"/>
            <person name="Thines Marco"/>
        </authorList>
    </citation>
    <scope>NUCLEOTIDE SEQUENCE [LARGE SCALE GENOMIC DNA]</scope>
</reference>
<evidence type="ECO:0008006" key="6">
    <source>
        <dbReference type="Google" id="ProtNLM"/>
    </source>
</evidence>
<evidence type="ECO:0000259" key="3">
    <source>
        <dbReference type="Pfam" id="PF17246"/>
    </source>
</evidence>
<name>A0A0P1AY76_PLAHL</name>
<dbReference type="InterPro" id="IPR035203">
    <property type="entry name" value="Cdc24_OB3"/>
</dbReference>
<dbReference type="OMA" id="IFHPFVH"/>
<keyword evidence="5" id="KW-1185">Reference proteome</keyword>
<dbReference type="InterPro" id="IPR035200">
    <property type="entry name" value="Cdc24_OB2"/>
</dbReference>
<dbReference type="RefSeq" id="XP_024583389.1">
    <property type="nucleotide sequence ID" value="XM_024717941.1"/>
</dbReference>
<organism evidence="4 5">
    <name type="scientific">Plasmopara halstedii</name>
    <name type="common">Downy mildew of sunflower</name>
    <dbReference type="NCBI Taxonomy" id="4781"/>
    <lineage>
        <taxon>Eukaryota</taxon>
        <taxon>Sar</taxon>
        <taxon>Stramenopiles</taxon>
        <taxon>Oomycota</taxon>
        <taxon>Peronosporomycetes</taxon>
        <taxon>Peronosporales</taxon>
        <taxon>Peronosporaceae</taxon>
        <taxon>Plasmopara</taxon>
    </lineage>
</organism>
<dbReference type="Proteomes" id="UP000054928">
    <property type="component" value="Unassembled WGS sequence"/>
</dbReference>
<dbReference type="InterPro" id="IPR035201">
    <property type="entry name" value="Cdc24_OB1"/>
</dbReference>
<dbReference type="GeneID" id="36398739"/>
<feature type="domain" description="Cell division control protein 24 OB" evidence="3">
    <location>
        <begin position="50"/>
        <end position="100"/>
    </location>
</feature>
<protein>
    <recommendedName>
        <fullName evidence="6">Nucleic acid-binding, OB-fold</fullName>
    </recommendedName>
</protein>
<sequence length="801" mass="91247">MDLLDAIEKLEQPAKTISERNADFLEHQVLILQQQLRDYWHRKYGDDVTIPRISFYWVLSKLLRLIEEYPDGLTEAIIVTELTKLFERKVVGDTQQPAGTFTKKRKIRDEEDMGNLLTDGEQKALQAQVISYGDHRVTLALDYATDVIAHMYLHQRFRSCINFLNRELKYEPTRKTYPFQDARKVTFTHGKVLERKDVEMARGEYDGNQVKFTLLPTPYLIVQLNEKNPLDRRLLADSMSLNQVDQLICKAHDCLGIQQLMLKVKVLDIGAVRPCQTPLYVHRQVILFGEVDQLSIGVRSNMDSKTQGLHLMVLWDDQVDLSRLFNIGDTLAIFHPFVHVCDQHDTEIQYILTDYSSQQHLNYYLEYGSATVLFTSPCQVDANEALTEMTIINASHCEAEQPLSRLEEIRPGWRNFSLYAHVRRVMVSHGIPLLAAFFYAYYDPKTNQSSSTMQVLDHSIVSKYHLVVMLQVYTASSSKHMLSIELTGDTAINALRLLPGQSVFLDGLVAIDIKSESVMRFRHYQSLASTSAASSGTEDYAFTTNAYTSTSSSSVVVLGSEWENIFGKQSFLNNSSKLTIVNTTPGLLNTLLKQSTVLFNASTPPLMIAEMTVTSIGWLVSSRNSKDVKWTIDTSCEKGQATMYSHKSCSRPLEMTTNYQNTSKSIKWNCSFCQEVFYGSKQMQHTFRELVVSLENGRSQMFPIIALCRGDTIENLLGLSSSDYVQLSLEQKRWTLKRVVGQTFRLVLSRCESRYVTISLSSYSTDSHPIESSQWIDIRMDMVKPTNAFAAARRLLSELKT</sequence>
<dbReference type="EMBL" id="CCYD01002371">
    <property type="protein sequence ID" value="CEG47020.1"/>
    <property type="molecule type" value="Genomic_DNA"/>
</dbReference>
<dbReference type="PANTHER" id="PTHR36033:SF1">
    <property type="entry name" value="NUCLEIC ACID-BINDING PROTEINS SUPERFAMILY"/>
    <property type="match status" value="1"/>
</dbReference>
<accession>A0A0P1AY76</accession>
<feature type="domain" description="Cell division control protein 24 OB" evidence="1">
    <location>
        <begin position="535"/>
        <end position="732"/>
    </location>
</feature>
<evidence type="ECO:0000259" key="2">
    <source>
        <dbReference type="Pfam" id="PF17245"/>
    </source>
</evidence>
<proteinExistence type="predicted"/>
<evidence type="ECO:0000313" key="5">
    <source>
        <dbReference type="Proteomes" id="UP000054928"/>
    </source>
</evidence>
<dbReference type="AlphaFoldDB" id="A0A0P1AY76"/>
<dbReference type="Pfam" id="PF17244">
    <property type="entry name" value="CDC24_OB3"/>
    <property type="match status" value="1"/>
</dbReference>